<dbReference type="NCBIfam" id="TIGR00571">
    <property type="entry name" value="dam"/>
    <property type="match status" value="1"/>
</dbReference>
<dbReference type="EC" id="2.1.1.72" evidence="2"/>
<keyword evidence="3 7" id="KW-0489">Methyltransferase</keyword>
<evidence type="ECO:0000256" key="4">
    <source>
        <dbReference type="ARBA" id="ARBA00022679"/>
    </source>
</evidence>
<dbReference type="PANTHER" id="PTHR30481:SF3">
    <property type="entry name" value="DNA ADENINE METHYLASE"/>
    <property type="match status" value="1"/>
</dbReference>
<evidence type="ECO:0000256" key="6">
    <source>
        <dbReference type="ARBA" id="ARBA00047942"/>
    </source>
</evidence>
<evidence type="ECO:0000313" key="7">
    <source>
        <dbReference type="EMBL" id="PAU73293.1"/>
    </source>
</evidence>
<evidence type="ECO:0000256" key="3">
    <source>
        <dbReference type="ARBA" id="ARBA00022603"/>
    </source>
</evidence>
<dbReference type="Pfam" id="PF02086">
    <property type="entry name" value="MethyltransfD12"/>
    <property type="match status" value="1"/>
</dbReference>
<name>A0ABX4HLB3_9GAMM</name>
<evidence type="ECO:0000313" key="8">
    <source>
        <dbReference type="Proteomes" id="UP000218675"/>
    </source>
</evidence>
<dbReference type="InterPro" id="IPR012327">
    <property type="entry name" value="MeTrfase_D12"/>
</dbReference>
<keyword evidence="8" id="KW-1185">Reference proteome</keyword>
<reference evidence="7 8" key="1">
    <citation type="submission" date="2017-08" db="EMBL/GenBank/DDBJ databases">
        <title>Halomonas binhaiensis sp. nov., isolated from saline alkaline soil.</title>
        <authorList>
            <person name="Wang D."/>
            <person name="Zhang G."/>
        </authorList>
    </citation>
    <scope>NUCLEOTIDE SEQUENCE [LARGE SCALE GENOMIC DNA]</scope>
    <source>
        <strain evidence="7 8">WN018</strain>
    </source>
</reference>
<comment type="caution">
    <text evidence="7">The sequence shown here is derived from an EMBL/GenBank/DDBJ whole genome shotgun (WGS) entry which is preliminary data.</text>
</comment>
<dbReference type="SUPFAM" id="SSF53335">
    <property type="entry name" value="S-adenosyl-L-methionine-dependent methyltransferases"/>
    <property type="match status" value="1"/>
</dbReference>
<dbReference type="InterPro" id="IPR012263">
    <property type="entry name" value="M_m6A_EcoRV"/>
</dbReference>
<proteinExistence type="inferred from homology"/>
<accession>A0ABX4HLB3</accession>
<dbReference type="PANTHER" id="PTHR30481">
    <property type="entry name" value="DNA ADENINE METHYLASE"/>
    <property type="match status" value="1"/>
</dbReference>
<dbReference type="RefSeq" id="WP_095602419.1">
    <property type="nucleotide sequence ID" value="NZ_NSKA01000001.1"/>
</dbReference>
<keyword evidence="5" id="KW-0949">S-adenosyl-L-methionine</keyword>
<evidence type="ECO:0000256" key="5">
    <source>
        <dbReference type="ARBA" id="ARBA00022691"/>
    </source>
</evidence>
<dbReference type="PRINTS" id="PR00505">
    <property type="entry name" value="D12N6MTFRASE"/>
</dbReference>
<dbReference type="Gene3D" id="1.10.1020.10">
    <property type="entry name" value="Adenine-specific Methyltransferase, Domain 2"/>
    <property type="match status" value="1"/>
</dbReference>
<sequence>MPEQQIVLPFLKWAGGKRWLVKDHPDIFPKKFNTYIEPFLGSGSVFFHLKPEQALLSDTNQELITTYKAIRNRNRKVRSLLEEYHQKHSKEFYYYMRAQTPKTQEGIAARIIYLNRTCWNGLYRVNLSGQFNVPIGTKKNVILESDNFSATAKLLRRSEVIHSDFEAIIDRAKENDFVFVDPPYTVKHNLNGFVKYNEQLFSWEDQVRLKKSIDRATSRGAKVLITNADHDSIIDLYKNYKNSSTFIRANVLSGKSEFRGKYSELAIKCWK</sequence>
<dbReference type="Gene3D" id="3.40.50.150">
    <property type="entry name" value="Vaccinia Virus protein VP39"/>
    <property type="match status" value="1"/>
</dbReference>
<protein>
    <recommendedName>
        <fullName evidence="2">site-specific DNA-methyltransferase (adenine-specific)</fullName>
        <ecNumber evidence="2">2.1.1.72</ecNumber>
    </recommendedName>
</protein>
<comment type="catalytic activity">
    <reaction evidence="6">
        <text>a 2'-deoxyadenosine in DNA + S-adenosyl-L-methionine = an N(6)-methyl-2'-deoxyadenosine in DNA + S-adenosyl-L-homocysteine + H(+)</text>
        <dbReference type="Rhea" id="RHEA:15197"/>
        <dbReference type="Rhea" id="RHEA-COMP:12418"/>
        <dbReference type="Rhea" id="RHEA-COMP:12419"/>
        <dbReference type="ChEBI" id="CHEBI:15378"/>
        <dbReference type="ChEBI" id="CHEBI:57856"/>
        <dbReference type="ChEBI" id="CHEBI:59789"/>
        <dbReference type="ChEBI" id="CHEBI:90615"/>
        <dbReference type="ChEBI" id="CHEBI:90616"/>
        <dbReference type="EC" id="2.1.1.72"/>
    </reaction>
</comment>
<gene>
    <name evidence="7" type="ORF">CK497_01435</name>
</gene>
<dbReference type="Proteomes" id="UP000218675">
    <property type="component" value="Unassembled WGS sequence"/>
</dbReference>
<dbReference type="InterPro" id="IPR029063">
    <property type="entry name" value="SAM-dependent_MTases_sf"/>
</dbReference>
<dbReference type="PIRSF" id="PIRSF000398">
    <property type="entry name" value="M_m6A_EcoRV"/>
    <property type="match status" value="1"/>
</dbReference>
<organism evidence="7 8">
    <name type="scientific">Vreelandella alkaliphila</name>
    <dbReference type="NCBI Taxonomy" id="272774"/>
    <lineage>
        <taxon>Bacteria</taxon>
        <taxon>Pseudomonadati</taxon>
        <taxon>Pseudomonadota</taxon>
        <taxon>Gammaproteobacteria</taxon>
        <taxon>Oceanospirillales</taxon>
        <taxon>Halomonadaceae</taxon>
        <taxon>Vreelandella</taxon>
    </lineage>
</organism>
<comment type="similarity">
    <text evidence="1">Belongs to the N(4)/N(6)-methyltransferase family.</text>
</comment>
<dbReference type="EMBL" id="NSKA01000001">
    <property type="protein sequence ID" value="PAU73293.1"/>
    <property type="molecule type" value="Genomic_DNA"/>
</dbReference>
<dbReference type="GO" id="GO:0008168">
    <property type="term" value="F:methyltransferase activity"/>
    <property type="evidence" value="ECO:0007669"/>
    <property type="project" value="UniProtKB-KW"/>
</dbReference>
<evidence type="ECO:0000256" key="2">
    <source>
        <dbReference type="ARBA" id="ARBA00011900"/>
    </source>
</evidence>
<dbReference type="InterPro" id="IPR023095">
    <property type="entry name" value="Ade_MeTrfase_dom_2"/>
</dbReference>
<dbReference type="GO" id="GO:0032259">
    <property type="term" value="P:methylation"/>
    <property type="evidence" value="ECO:0007669"/>
    <property type="project" value="UniProtKB-KW"/>
</dbReference>
<evidence type="ECO:0000256" key="1">
    <source>
        <dbReference type="ARBA" id="ARBA00006594"/>
    </source>
</evidence>
<keyword evidence="4" id="KW-0808">Transferase</keyword>